<dbReference type="PROSITE" id="PS50943">
    <property type="entry name" value="HTH_CROC1"/>
    <property type="match status" value="1"/>
</dbReference>
<dbReference type="Gene3D" id="2.10.109.10">
    <property type="entry name" value="Umud Fragment, subunit A"/>
    <property type="match status" value="1"/>
</dbReference>
<name>A0A3G1KPZ8_FORW1</name>
<organism evidence="3 4">
    <name type="scientific">Formimonas warabiya</name>
    <dbReference type="NCBI Taxonomy" id="1761012"/>
    <lineage>
        <taxon>Bacteria</taxon>
        <taxon>Bacillati</taxon>
        <taxon>Bacillota</taxon>
        <taxon>Clostridia</taxon>
        <taxon>Eubacteriales</taxon>
        <taxon>Peptococcaceae</taxon>
        <taxon>Candidatus Formimonas</taxon>
    </lineage>
</organism>
<dbReference type="SUPFAM" id="SSF47413">
    <property type="entry name" value="lambda repressor-like DNA-binding domains"/>
    <property type="match status" value="1"/>
</dbReference>
<proteinExistence type="predicted"/>
<dbReference type="KEGG" id="fwa:DCMF_06940"/>
<dbReference type="Pfam" id="PF01381">
    <property type="entry name" value="HTH_3"/>
    <property type="match status" value="1"/>
</dbReference>
<dbReference type="InterPro" id="IPR010982">
    <property type="entry name" value="Lambda_DNA-bd_dom_sf"/>
</dbReference>
<dbReference type="SMART" id="SM00530">
    <property type="entry name" value="HTH_XRE"/>
    <property type="match status" value="1"/>
</dbReference>
<evidence type="ECO:0000313" key="3">
    <source>
        <dbReference type="EMBL" id="ATW24553.1"/>
    </source>
</evidence>
<evidence type="ECO:0000256" key="1">
    <source>
        <dbReference type="ARBA" id="ARBA00023125"/>
    </source>
</evidence>
<dbReference type="Pfam" id="PF00717">
    <property type="entry name" value="Peptidase_S24"/>
    <property type="match status" value="1"/>
</dbReference>
<dbReference type="GO" id="GO:0003677">
    <property type="term" value="F:DNA binding"/>
    <property type="evidence" value="ECO:0007669"/>
    <property type="project" value="UniProtKB-KW"/>
</dbReference>
<gene>
    <name evidence="3" type="ORF">DCMF_06940</name>
</gene>
<dbReference type="InterPro" id="IPR015927">
    <property type="entry name" value="Peptidase_S24_S26A/B/C"/>
</dbReference>
<dbReference type="Gene3D" id="1.10.260.40">
    <property type="entry name" value="lambda repressor-like DNA-binding domains"/>
    <property type="match status" value="1"/>
</dbReference>
<dbReference type="CDD" id="cd00093">
    <property type="entry name" value="HTH_XRE"/>
    <property type="match status" value="1"/>
</dbReference>
<accession>A0A3G1KPZ8</accession>
<dbReference type="Proteomes" id="UP000323521">
    <property type="component" value="Chromosome"/>
</dbReference>
<protein>
    <recommendedName>
        <fullName evidence="2">HTH cro/C1-type domain-containing protein</fullName>
    </recommendedName>
</protein>
<dbReference type="PANTHER" id="PTHR46558:SF11">
    <property type="entry name" value="HTH-TYPE TRANSCRIPTIONAL REGULATOR XRE"/>
    <property type="match status" value="1"/>
</dbReference>
<dbReference type="EMBL" id="CP017634">
    <property type="protein sequence ID" value="ATW24553.1"/>
    <property type="molecule type" value="Genomic_DNA"/>
</dbReference>
<dbReference type="InterPro" id="IPR001387">
    <property type="entry name" value="Cro/C1-type_HTH"/>
</dbReference>
<feature type="domain" description="HTH cro/C1-type" evidence="2">
    <location>
        <begin position="6"/>
        <end position="60"/>
    </location>
</feature>
<sequence>MIGPYLRELRKEKGISQYALAKELNLGRSTITQYETGDRMPDYGTLLNIAHYFSVSTDYLLGNSKVRKIQGFIPLITFDEDYIPSDHLHIFQDPASAYQPDELFYYLVPDDNMIGARIMKGDIALVKKQDQVENGDIALVSVKNEKAALKRVYKSPDHYILHMDHPHYQPTFINLQDVEIIGKVIEVRFKL</sequence>
<evidence type="ECO:0000259" key="2">
    <source>
        <dbReference type="PROSITE" id="PS50943"/>
    </source>
</evidence>
<keyword evidence="1" id="KW-0238">DNA-binding</keyword>
<dbReference type="CDD" id="cd06529">
    <property type="entry name" value="S24_LexA-like"/>
    <property type="match status" value="1"/>
</dbReference>
<dbReference type="SUPFAM" id="SSF51306">
    <property type="entry name" value="LexA/Signal peptidase"/>
    <property type="match status" value="1"/>
</dbReference>
<dbReference type="PANTHER" id="PTHR46558">
    <property type="entry name" value="TRACRIPTIONAL REGULATORY PROTEIN-RELATED-RELATED"/>
    <property type="match status" value="1"/>
</dbReference>
<dbReference type="AlphaFoldDB" id="A0A3G1KPZ8"/>
<dbReference type="InterPro" id="IPR036286">
    <property type="entry name" value="LexA/Signal_pep-like_sf"/>
</dbReference>
<keyword evidence="4" id="KW-1185">Reference proteome</keyword>
<reference evidence="3 4" key="1">
    <citation type="submission" date="2016-10" db="EMBL/GenBank/DDBJ databases">
        <title>Complete Genome Sequence of Peptococcaceae strain DCMF.</title>
        <authorList>
            <person name="Edwards R.J."/>
            <person name="Holland S.I."/>
            <person name="Deshpande N.P."/>
            <person name="Wong Y.K."/>
            <person name="Ertan H."/>
            <person name="Manefield M."/>
            <person name="Russell T.L."/>
            <person name="Lee M.J."/>
        </authorList>
    </citation>
    <scope>NUCLEOTIDE SEQUENCE [LARGE SCALE GENOMIC DNA]</scope>
    <source>
        <strain evidence="3 4">DCMF</strain>
    </source>
</reference>
<dbReference type="InterPro" id="IPR039418">
    <property type="entry name" value="LexA-like"/>
</dbReference>
<evidence type="ECO:0000313" key="4">
    <source>
        <dbReference type="Proteomes" id="UP000323521"/>
    </source>
</evidence>